<dbReference type="EMBL" id="CP133618">
    <property type="protein sequence ID" value="WMV37181.1"/>
    <property type="molecule type" value="Genomic_DNA"/>
</dbReference>
<organism evidence="1 2">
    <name type="scientific">Solanum verrucosum</name>
    <dbReference type="NCBI Taxonomy" id="315347"/>
    <lineage>
        <taxon>Eukaryota</taxon>
        <taxon>Viridiplantae</taxon>
        <taxon>Streptophyta</taxon>
        <taxon>Embryophyta</taxon>
        <taxon>Tracheophyta</taxon>
        <taxon>Spermatophyta</taxon>
        <taxon>Magnoliopsida</taxon>
        <taxon>eudicotyledons</taxon>
        <taxon>Gunneridae</taxon>
        <taxon>Pentapetalae</taxon>
        <taxon>asterids</taxon>
        <taxon>lamiids</taxon>
        <taxon>Solanales</taxon>
        <taxon>Solanaceae</taxon>
        <taxon>Solanoideae</taxon>
        <taxon>Solaneae</taxon>
        <taxon>Solanum</taxon>
    </lineage>
</organism>
<name>A0AAF0RE35_SOLVR</name>
<gene>
    <name evidence="1" type="ORF">MTR67_030566</name>
</gene>
<evidence type="ECO:0000313" key="1">
    <source>
        <dbReference type="EMBL" id="WMV37181.1"/>
    </source>
</evidence>
<sequence>CGDWCNSYAWSSPVRSWRSTRSNPPPVNVGHVAGCGRGDWRPPGMKCGYENRKEVNCWECNGTMGGMEETQEMLDFAAKHNIRRDGLHEYNVGMPCEIRCQVSIRVRHGQTKRTV</sequence>
<reference evidence="1" key="1">
    <citation type="submission" date="2023-08" db="EMBL/GenBank/DDBJ databases">
        <title>A de novo genome assembly of Solanum verrucosum Schlechtendal, a Mexican diploid species geographically isolated from the other diploid A-genome species in potato relatives.</title>
        <authorList>
            <person name="Hosaka K."/>
        </authorList>
    </citation>
    <scope>NUCLEOTIDE SEQUENCE</scope>
    <source>
        <tissue evidence="1">Young leaves</tissue>
    </source>
</reference>
<proteinExistence type="predicted"/>
<dbReference type="AlphaFoldDB" id="A0AAF0RE35"/>
<protein>
    <submittedName>
        <fullName evidence="1">Uncharacterized protein</fullName>
    </submittedName>
</protein>
<evidence type="ECO:0000313" key="2">
    <source>
        <dbReference type="Proteomes" id="UP001234989"/>
    </source>
</evidence>
<keyword evidence="2" id="KW-1185">Reference proteome</keyword>
<feature type="non-terminal residue" evidence="1">
    <location>
        <position position="1"/>
    </location>
</feature>
<dbReference type="Proteomes" id="UP001234989">
    <property type="component" value="Chromosome 7"/>
</dbReference>
<accession>A0AAF0RE35</accession>